<dbReference type="GO" id="GO:0004175">
    <property type="term" value="F:endopeptidase activity"/>
    <property type="evidence" value="ECO:0007669"/>
    <property type="project" value="UniProtKB-ARBA"/>
</dbReference>
<evidence type="ECO:0000313" key="3">
    <source>
        <dbReference type="EMBL" id="GLK50551.1"/>
    </source>
</evidence>
<dbReference type="Pfam" id="PF02517">
    <property type="entry name" value="Rce1-like"/>
    <property type="match status" value="1"/>
</dbReference>
<gene>
    <name evidence="3" type="ORF">GCM10017621_00590</name>
</gene>
<proteinExistence type="predicted"/>
<evidence type="ECO:0000256" key="1">
    <source>
        <dbReference type="SAM" id="Phobius"/>
    </source>
</evidence>
<evidence type="ECO:0000259" key="2">
    <source>
        <dbReference type="Pfam" id="PF02517"/>
    </source>
</evidence>
<dbReference type="InterPro" id="IPR052710">
    <property type="entry name" value="CAAX_protease"/>
</dbReference>
<keyword evidence="4" id="KW-1185">Reference proteome</keyword>
<feature type="transmembrane region" description="Helical" evidence="1">
    <location>
        <begin position="12"/>
        <end position="35"/>
    </location>
</feature>
<comment type="caution">
    <text evidence="3">The sequence shown here is derived from an EMBL/GenBank/DDBJ whole genome shotgun (WGS) entry which is preliminary data.</text>
</comment>
<sequence length="253" mass="26991">MQSTTSTFQSPWRFWHGAAVLASAMTLYILLSWAHMEIVRQTVGMQAYLGEGPRLPPHVLVAGQAIKAGALLTMLWLVGLRLKGLSARWIGLVPVKPVWIGLGVLTGLGGFCLLLALAKLIVVIVPDWLAFAQAPFALDAGNSLAGSIAFLAMTLAITPVAEEIFFRGFLFRWMSGHHRVWLAAGVSSVMFGVAHILPPQAIAATLMGLVLCWLYWRTGSIWPSVAAHVTNNAIGIGLGAAAAGGHLPAWLTP</sequence>
<evidence type="ECO:0000313" key="4">
    <source>
        <dbReference type="Proteomes" id="UP001143486"/>
    </source>
</evidence>
<feature type="transmembrane region" description="Helical" evidence="1">
    <location>
        <begin position="144"/>
        <end position="166"/>
    </location>
</feature>
<name>A0A9W6IHS8_9PROT</name>
<keyword evidence="1" id="KW-0472">Membrane</keyword>
<feature type="transmembrane region" description="Helical" evidence="1">
    <location>
        <begin position="200"/>
        <end position="216"/>
    </location>
</feature>
<dbReference type="PANTHER" id="PTHR36435">
    <property type="entry name" value="SLR1288 PROTEIN"/>
    <property type="match status" value="1"/>
</dbReference>
<dbReference type="PANTHER" id="PTHR36435:SF1">
    <property type="entry name" value="CAAX AMINO TERMINAL PROTEASE FAMILY PROTEIN"/>
    <property type="match status" value="1"/>
</dbReference>
<dbReference type="EMBL" id="BSFE01000001">
    <property type="protein sequence ID" value="GLK50551.1"/>
    <property type="molecule type" value="Genomic_DNA"/>
</dbReference>
<feature type="transmembrane region" description="Helical" evidence="1">
    <location>
        <begin position="178"/>
        <end position="194"/>
    </location>
</feature>
<dbReference type="InterPro" id="IPR003675">
    <property type="entry name" value="Rce1/LyrA-like_dom"/>
</dbReference>
<reference evidence="3" key="1">
    <citation type="journal article" date="2014" name="Int. J. Syst. Evol. Microbiol.">
        <title>Complete genome sequence of Corynebacterium casei LMG S-19264T (=DSM 44701T), isolated from a smear-ripened cheese.</title>
        <authorList>
            <consortium name="US DOE Joint Genome Institute (JGI-PGF)"/>
            <person name="Walter F."/>
            <person name="Albersmeier A."/>
            <person name="Kalinowski J."/>
            <person name="Ruckert C."/>
        </authorList>
    </citation>
    <scope>NUCLEOTIDE SEQUENCE</scope>
    <source>
        <strain evidence="3">VKM B-1513</strain>
    </source>
</reference>
<keyword evidence="1" id="KW-1133">Transmembrane helix</keyword>
<keyword evidence="1" id="KW-0812">Transmembrane</keyword>
<dbReference type="GO" id="GO:0080120">
    <property type="term" value="P:CAAX-box protein maturation"/>
    <property type="evidence" value="ECO:0007669"/>
    <property type="project" value="UniProtKB-ARBA"/>
</dbReference>
<dbReference type="AlphaFoldDB" id="A0A9W6IHS8"/>
<accession>A0A9W6IHS8</accession>
<organism evidence="3 4">
    <name type="scientific">Maricaulis virginensis</name>
    <dbReference type="NCBI Taxonomy" id="144022"/>
    <lineage>
        <taxon>Bacteria</taxon>
        <taxon>Pseudomonadati</taxon>
        <taxon>Pseudomonadota</taxon>
        <taxon>Alphaproteobacteria</taxon>
        <taxon>Maricaulales</taxon>
        <taxon>Maricaulaceae</taxon>
        <taxon>Maricaulis</taxon>
    </lineage>
</organism>
<reference evidence="3" key="2">
    <citation type="submission" date="2023-01" db="EMBL/GenBank/DDBJ databases">
        <authorList>
            <person name="Sun Q."/>
            <person name="Evtushenko L."/>
        </authorList>
    </citation>
    <scope>NUCLEOTIDE SEQUENCE</scope>
    <source>
        <strain evidence="3">VKM B-1513</strain>
    </source>
</reference>
<dbReference type="RefSeq" id="WP_271184952.1">
    <property type="nucleotide sequence ID" value="NZ_BSFE01000001.1"/>
</dbReference>
<dbReference type="Proteomes" id="UP001143486">
    <property type="component" value="Unassembled WGS sequence"/>
</dbReference>
<protein>
    <recommendedName>
        <fullName evidence="2">CAAX prenyl protease 2/Lysostaphin resistance protein A-like domain-containing protein</fullName>
    </recommendedName>
</protein>
<feature type="transmembrane region" description="Helical" evidence="1">
    <location>
        <begin position="55"/>
        <end position="78"/>
    </location>
</feature>
<feature type="transmembrane region" description="Helical" evidence="1">
    <location>
        <begin position="99"/>
        <end position="124"/>
    </location>
</feature>
<feature type="domain" description="CAAX prenyl protease 2/Lysostaphin resistance protein A-like" evidence="2">
    <location>
        <begin position="147"/>
        <end position="234"/>
    </location>
</feature>